<protein>
    <submittedName>
        <fullName evidence="2">Uncharacterized protein</fullName>
    </submittedName>
</protein>
<keyword evidence="3" id="KW-1185">Reference proteome</keyword>
<keyword evidence="1" id="KW-0812">Transmembrane</keyword>
<evidence type="ECO:0000313" key="2">
    <source>
        <dbReference type="EMBL" id="GBM47454.1"/>
    </source>
</evidence>
<feature type="transmembrane region" description="Helical" evidence="1">
    <location>
        <begin position="112"/>
        <end position="130"/>
    </location>
</feature>
<feature type="transmembrane region" description="Helical" evidence="1">
    <location>
        <begin position="36"/>
        <end position="54"/>
    </location>
</feature>
<feature type="transmembrane region" description="Helical" evidence="1">
    <location>
        <begin position="178"/>
        <end position="198"/>
    </location>
</feature>
<dbReference type="OrthoDB" id="6454482at2759"/>
<gene>
    <name evidence="2" type="ORF">AVEN_213358_1</name>
</gene>
<name>A0A4Y2G6C9_ARAVE</name>
<dbReference type="EMBL" id="BGPR01001181">
    <property type="protein sequence ID" value="GBM47454.1"/>
    <property type="molecule type" value="Genomic_DNA"/>
</dbReference>
<organism evidence="2 3">
    <name type="scientific">Araneus ventricosus</name>
    <name type="common">Orbweaver spider</name>
    <name type="synonym">Epeira ventricosa</name>
    <dbReference type="NCBI Taxonomy" id="182803"/>
    <lineage>
        <taxon>Eukaryota</taxon>
        <taxon>Metazoa</taxon>
        <taxon>Ecdysozoa</taxon>
        <taxon>Arthropoda</taxon>
        <taxon>Chelicerata</taxon>
        <taxon>Arachnida</taxon>
        <taxon>Araneae</taxon>
        <taxon>Araneomorphae</taxon>
        <taxon>Entelegynae</taxon>
        <taxon>Araneoidea</taxon>
        <taxon>Araneidae</taxon>
        <taxon>Araneus</taxon>
    </lineage>
</organism>
<keyword evidence="1" id="KW-1133">Transmembrane helix</keyword>
<dbReference type="Proteomes" id="UP000499080">
    <property type="component" value="Unassembled WGS sequence"/>
</dbReference>
<reference evidence="2 3" key="1">
    <citation type="journal article" date="2019" name="Sci. Rep.">
        <title>Orb-weaving spider Araneus ventricosus genome elucidates the spidroin gene catalogue.</title>
        <authorList>
            <person name="Kono N."/>
            <person name="Nakamura H."/>
            <person name="Ohtoshi R."/>
            <person name="Moran D.A.P."/>
            <person name="Shinohara A."/>
            <person name="Yoshida Y."/>
            <person name="Fujiwara M."/>
            <person name="Mori M."/>
            <person name="Tomita M."/>
            <person name="Arakawa K."/>
        </authorList>
    </citation>
    <scope>NUCLEOTIDE SEQUENCE [LARGE SCALE GENOMIC DNA]</scope>
</reference>
<comment type="caution">
    <text evidence="2">The sequence shown here is derived from an EMBL/GenBank/DDBJ whole genome shotgun (WGS) entry which is preliminary data.</text>
</comment>
<feature type="transmembrane region" description="Helical" evidence="1">
    <location>
        <begin position="142"/>
        <end position="163"/>
    </location>
</feature>
<proteinExistence type="predicted"/>
<dbReference type="AlphaFoldDB" id="A0A4Y2G6C9"/>
<feature type="transmembrane region" description="Helical" evidence="1">
    <location>
        <begin position="75"/>
        <end position="100"/>
    </location>
</feature>
<accession>A0A4Y2G6C9</accession>
<keyword evidence="1" id="KW-0472">Membrane</keyword>
<evidence type="ECO:0000313" key="3">
    <source>
        <dbReference type="Proteomes" id="UP000499080"/>
    </source>
</evidence>
<sequence length="231" mass="26531">MTDGLKMPFCDSAFWDWDAFWNADVPNLTSCFRHSVLVLLPCSFLWVAASFKLCRERYDRPDSFNPKSGPSPWTLLTIAKLILTTTLILCSAAEASYLVYQDSLSLRYIAKVYYLSVGFRIFTFILALCLQLKQKRDGELNSYALSLFWILFTVCNFFTSPFFDVFRENLGDINDSPIFVFGVITFTILVAETALSLFTDPQYSVFWDAEKVSSDEMCLIALLSIEMRKTW</sequence>
<evidence type="ECO:0000256" key="1">
    <source>
        <dbReference type="SAM" id="Phobius"/>
    </source>
</evidence>